<dbReference type="Pfam" id="PF19668">
    <property type="entry name" value="DUF6171"/>
    <property type="match status" value="1"/>
</dbReference>
<keyword evidence="2" id="KW-1185">Reference proteome</keyword>
<dbReference type="EMBL" id="CP060696">
    <property type="protein sequence ID" value="QNO18372.1"/>
    <property type="molecule type" value="Genomic_DNA"/>
</dbReference>
<dbReference type="InterPro" id="IPR046169">
    <property type="entry name" value="DUF6171"/>
</dbReference>
<dbReference type="Proteomes" id="UP000516046">
    <property type="component" value="Chromosome"/>
</dbReference>
<accession>A0A7G9WI60</accession>
<name>A0A7G9WI60_9FIRM</name>
<dbReference type="RefSeq" id="WP_212507435.1">
    <property type="nucleotide sequence ID" value="NZ_CP060696.1"/>
</dbReference>
<evidence type="ECO:0000313" key="2">
    <source>
        <dbReference type="Proteomes" id="UP000516046"/>
    </source>
</evidence>
<dbReference type="KEGG" id="caml:H6X83_01515"/>
<reference evidence="1 2" key="1">
    <citation type="submission" date="2020-08" db="EMBL/GenBank/DDBJ databases">
        <authorList>
            <person name="Ren C."/>
            <person name="Gu Y."/>
            <person name="Xu Y."/>
        </authorList>
    </citation>
    <scope>NUCLEOTIDE SEQUENCE [LARGE SCALE GENOMIC DNA]</scope>
    <source>
        <strain evidence="1 2">LBM18003</strain>
    </source>
</reference>
<proteinExistence type="predicted"/>
<dbReference type="AlphaFoldDB" id="A0A7G9WI60"/>
<gene>
    <name evidence="1" type="ORF">H6X83_01515</name>
</gene>
<organism evidence="1 2">
    <name type="scientific">Caproicibacterium amylolyticum</name>
    <dbReference type="NCBI Taxonomy" id="2766537"/>
    <lineage>
        <taxon>Bacteria</taxon>
        <taxon>Bacillati</taxon>
        <taxon>Bacillota</taxon>
        <taxon>Clostridia</taxon>
        <taxon>Eubacteriales</taxon>
        <taxon>Oscillospiraceae</taxon>
        <taxon>Caproicibacterium</taxon>
    </lineage>
</organism>
<protein>
    <submittedName>
        <fullName evidence="1">Uncharacterized protein</fullName>
    </submittedName>
</protein>
<evidence type="ECO:0000313" key="1">
    <source>
        <dbReference type="EMBL" id="QNO18372.1"/>
    </source>
</evidence>
<sequence length="92" mass="10748">MNNLDRPPCRRCLLEDMTTEKKLYVTVREYLDAVPQNVKTPDAVYRSRLDACRRCQNLQNGMCRLCGCFVEMRAVKDANTCPDTPPHWRVEK</sequence>